<dbReference type="Pfam" id="PF09907">
    <property type="entry name" value="HigB_toxin"/>
    <property type="match status" value="1"/>
</dbReference>
<protein>
    <submittedName>
        <fullName evidence="2">Addiction module toxin RelE</fullName>
    </submittedName>
</protein>
<evidence type="ECO:0000313" key="3">
    <source>
        <dbReference type="Proteomes" id="UP000178759"/>
    </source>
</evidence>
<dbReference type="STRING" id="1798392.A3A79_00830"/>
<organism evidence="2 3">
    <name type="scientific">Candidatus Gottesmanbacteria bacterium RIFCSPLOWO2_01_FULL_43_11b</name>
    <dbReference type="NCBI Taxonomy" id="1798392"/>
    <lineage>
        <taxon>Bacteria</taxon>
        <taxon>Candidatus Gottesmaniibacteriota</taxon>
    </lineage>
</organism>
<evidence type="ECO:0000313" key="2">
    <source>
        <dbReference type="EMBL" id="OGG23737.1"/>
    </source>
</evidence>
<dbReference type="Proteomes" id="UP000178759">
    <property type="component" value="Unassembled WGS sequence"/>
</dbReference>
<dbReference type="GO" id="GO:0004519">
    <property type="term" value="F:endonuclease activity"/>
    <property type="evidence" value="ECO:0007669"/>
    <property type="project" value="InterPro"/>
</dbReference>
<dbReference type="EMBL" id="MFJV01000001">
    <property type="protein sequence ID" value="OGG23737.1"/>
    <property type="molecule type" value="Genomic_DNA"/>
</dbReference>
<dbReference type="GO" id="GO:0110001">
    <property type="term" value="C:toxin-antitoxin complex"/>
    <property type="evidence" value="ECO:0007669"/>
    <property type="project" value="InterPro"/>
</dbReference>
<name>A0A1F6AHK3_9BACT</name>
<reference evidence="2 3" key="1">
    <citation type="journal article" date="2016" name="Nat. Commun.">
        <title>Thousands of microbial genomes shed light on interconnected biogeochemical processes in an aquifer system.</title>
        <authorList>
            <person name="Anantharaman K."/>
            <person name="Brown C.T."/>
            <person name="Hug L.A."/>
            <person name="Sharon I."/>
            <person name="Castelle C.J."/>
            <person name="Probst A.J."/>
            <person name="Thomas B.C."/>
            <person name="Singh A."/>
            <person name="Wilkins M.J."/>
            <person name="Karaoz U."/>
            <person name="Brodie E.L."/>
            <person name="Williams K.H."/>
            <person name="Hubbard S.S."/>
            <person name="Banfield J.F."/>
        </authorList>
    </citation>
    <scope>NUCLEOTIDE SEQUENCE [LARGE SCALE GENOMIC DNA]</scope>
</reference>
<accession>A0A1F6AHK3</accession>
<dbReference type="AlphaFoldDB" id="A0A1F6AHK3"/>
<comment type="caution">
    <text evidence="2">The sequence shown here is derived from an EMBL/GenBank/DDBJ whole genome shotgun (WGS) entry which is preliminary data.</text>
</comment>
<dbReference type="GO" id="GO:0003723">
    <property type="term" value="F:RNA binding"/>
    <property type="evidence" value="ECO:0007669"/>
    <property type="project" value="InterPro"/>
</dbReference>
<sequence length="95" mass="11408">MMVIGRQLLHEFKQKHNEAKSQIDSWEAEAKIAQWKTPYELKRRYPKASLLKNQHTVFDICGNKYRLLVRVSYKNQIVFIKKIGTHKEYDSWKIS</sequence>
<proteinExistence type="predicted"/>
<keyword evidence="1" id="KW-0175">Coiled coil</keyword>
<evidence type="ECO:0000256" key="1">
    <source>
        <dbReference type="SAM" id="Coils"/>
    </source>
</evidence>
<gene>
    <name evidence="2" type="ORF">A3A79_00830</name>
</gene>
<dbReference type="InterPro" id="IPR018669">
    <property type="entry name" value="Toxin_HigB"/>
</dbReference>
<feature type="coiled-coil region" evidence="1">
    <location>
        <begin position="9"/>
        <end position="36"/>
    </location>
</feature>